<dbReference type="InterPro" id="IPR027417">
    <property type="entry name" value="P-loop_NTPase"/>
</dbReference>
<dbReference type="EMBL" id="CP032489">
    <property type="protein sequence ID" value="AYD48226.1"/>
    <property type="molecule type" value="Genomic_DNA"/>
</dbReference>
<dbReference type="AlphaFoldDB" id="A0A386HRN8"/>
<gene>
    <name evidence="1" type="ORF">D6B99_11820</name>
</gene>
<reference evidence="1 2" key="1">
    <citation type="submission" date="2018-09" db="EMBL/GenBank/DDBJ databases">
        <title>Arachidicoccus sp. nov., a bacterium isolated from soil.</title>
        <authorList>
            <person name="Weon H.-Y."/>
            <person name="Kwon S.-W."/>
            <person name="Lee S.A."/>
        </authorList>
    </citation>
    <scope>NUCLEOTIDE SEQUENCE [LARGE SCALE GENOMIC DNA]</scope>
    <source>
        <strain evidence="1 2">KIS59-12</strain>
    </source>
</reference>
<dbReference type="Gene3D" id="3.40.50.300">
    <property type="entry name" value="P-loop containing nucleotide triphosphate hydrolases"/>
    <property type="match status" value="1"/>
</dbReference>
<dbReference type="Proteomes" id="UP000266118">
    <property type="component" value="Chromosome"/>
</dbReference>
<dbReference type="SUPFAM" id="SSF52540">
    <property type="entry name" value="P-loop containing nucleoside triphosphate hydrolases"/>
    <property type="match status" value="1"/>
</dbReference>
<evidence type="ECO:0000313" key="2">
    <source>
        <dbReference type="Proteomes" id="UP000266118"/>
    </source>
</evidence>
<dbReference type="KEGG" id="ark:D6B99_11820"/>
<evidence type="ECO:0000313" key="1">
    <source>
        <dbReference type="EMBL" id="AYD48226.1"/>
    </source>
</evidence>
<organism evidence="1 2">
    <name type="scientific">Arachidicoccus soli</name>
    <dbReference type="NCBI Taxonomy" id="2341117"/>
    <lineage>
        <taxon>Bacteria</taxon>
        <taxon>Pseudomonadati</taxon>
        <taxon>Bacteroidota</taxon>
        <taxon>Chitinophagia</taxon>
        <taxon>Chitinophagales</taxon>
        <taxon>Chitinophagaceae</taxon>
        <taxon>Arachidicoccus</taxon>
    </lineage>
</organism>
<dbReference type="OrthoDB" id="796468at2"/>
<evidence type="ECO:0008006" key="3">
    <source>
        <dbReference type="Google" id="ProtNLM"/>
    </source>
</evidence>
<accession>A0A386HRN8</accession>
<sequence>MKERDFKHLPDMSDDWKNTFGEIPNSFIMLAFGDSGNGKSSFIMQIIREIMHLGTILYVALEEGISATVQRNINRAFAEDEYYTNIRFTDHTSNYETLFDYLKGRNRERFIIIDSLQYWDIDYRKYKRLKEAFPRKSFIFISHAEGKRPSGKTGINIYYDATVKVFVSHYVAHIISRGGRISNYVIWEAGALQHFGKKELNKLIKAKN</sequence>
<keyword evidence="2" id="KW-1185">Reference proteome</keyword>
<proteinExistence type="predicted"/>
<name>A0A386HRN8_9BACT</name>
<protein>
    <recommendedName>
        <fullName evidence="3">AAA+ ATPase domain-containing protein</fullName>
    </recommendedName>
</protein>